<keyword evidence="14" id="KW-0573">Peptidoglycan synthesis</keyword>
<comment type="subcellular location">
    <subcellularLocation>
        <location evidence="1 14">Cell membrane</location>
        <topology evidence="1 14">Multi-pass membrane protein</topology>
    </subcellularLocation>
</comment>
<keyword evidence="9 14" id="KW-0472">Membrane</keyword>
<evidence type="ECO:0000313" key="15">
    <source>
        <dbReference type="EMBL" id="WOE74919.1"/>
    </source>
</evidence>
<gene>
    <name evidence="14" type="primary">uppP</name>
    <name evidence="15" type="ORF">RB602_13930</name>
</gene>
<reference evidence="15 16" key="1">
    <citation type="submission" date="2023-10" db="EMBL/GenBank/DDBJ databases">
        <title>Complete genome sequence of a Sphingomonadaceae bacterium.</title>
        <authorList>
            <person name="Yan C."/>
        </authorList>
    </citation>
    <scope>NUCLEOTIDE SEQUENCE [LARGE SCALE GENOMIC DNA]</scope>
    <source>
        <strain evidence="15 16">SCSIO 66989</strain>
    </source>
</reference>
<dbReference type="GO" id="GO:0071555">
    <property type="term" value="P:cell wall organization"/>
    <property type="evidence" value="ECO:0007669"/>
    <property type="project" value="UniProtKB-KW"/>
</dbReference>
<evidence type="ECO:0000256" key="1">
    <source>
        <dbReference type="ARBA" id="ARBA00004651"/>
    </source>
</evidence>
<dbReference type="Proteomes" id="UP001302429">
    <property type="component" value="Chromosome"/>
</dbReference>
<dbReference type="GO" id="GO:0050380">
    <property type="term" value="F:undecaprenyl-diphosphatase activity"/>
    <property type="evidence" value="ECO:0007669"/>
    <property type="project" value="UniProtKB-UniRule"/>
</dbReference>
<dbReference type="Pfam" id="PF02673">
    <property type="entry name" value="BacA"/>
    <property type="match status" value="1"/>
</dbReference>
<comment type="function">
    <text evidence="14">Catalyzes the dephosphorylation of undecaprenyl diphosphate (UPP). Confers resistance to bacitracin.</text>
</comment>
<dbReference type="RefSeq" id="WP_317081364.1">
    <property type="nucleotide sequence ID" value="NZ_CP136594.1"/>
</dbReference>
<evidence type="ECO:0000256" key="13">
    <source>
        <dbReference type="ARBA" id="ARBA00047594"/>
    </source>
</evidence>
<feature type="transmembrane region" description="Helical" evidence="14">
    <location>
        <begin position="85"/>
        <end position="102"/>
    </location>
</feature>
<dbReference type="GO" id="GO:0005886">
    <property type="term" value="C:plasma membrane"/>
    <property type="evidence" value="ECO:0007669"/>
    <property type="project" value="UniProtKB-SubCell"/>
</dbReference>
<keyword evidence="7 14" id="KW-0378">Hydrolase</keyword>
<keyword evidence="10 14" id="KW-0046">Antibiotic resistance</keyword>
<protein>
    <recommendedName>
        <fullName evidence="4 14">Undecaprenyl-diphosphatase</fullName>
        <ecNumber evidence="3 14">3.6.1.27</ecNumber>
    </recommendedName>
    <alternativeName>
        <fullName evidence="12 14">Bacitracin resistance protein</fullName>
    </alternativeName>
    <alternativeName>
        <fullName evidence="11 14">Undecaprenyl pyrophosphate phosphatase</fullName>
    </alternativeName>
</protein>
<keyword evidence="5 14" id="KW-1003">Cell membrane</keyword>
<organism evidence="15 16">
    <name type="scientific">Alterisphingorhabdus coralli</name>
    <dbReference type="NCBI Taxonomy" id="3071408"/>
    <lineage>
        <taxon>Bacteria</taxon>
        <taxon>Pseudomonadati</taxon>
        <taxon>Pseudomonadota</taxon>
        <taxon>Alphaproteobacteria</taxon>
        <taxon>Sphingomonadales</taxon>
        <taxon>Sphingomonadaceae</taxon>
        <taxon>Alterisphingorhabdus (ex Yan et al. 2024)</taxon>
    </lineage>
</organism>
<sequence length="293" mass="31335">MSFLQMLIIAIVQGISEFLPISSSGHLILIQYATDYADQGPLIDVAAHVGSLLAIIAYFFRDSWGLVRGGFATIGIGKAPAERRLFWWIVIGTIPAAGFGLFLKMGDYLESFRFAELIAINLIVYGILLGLADRYGASTKTYEDMTLRDGVIVGLAQALALIPGTSRSGVTMTAARFLGFGRVEAARFSFLLSIPAVAGAGVLIVPDILEAGGGLVTEALIVGGLTFLAAFVTMAFLMQFLKRASMLVFVIYRVALGILLLVLLNLGTIESAQEPLPEPVPVPDSSFDNARLE</sequence>
<keyword evidence="6 14" id="KW-0812">Transmembrane</keyword>
<evidence type="ECO:0000256" key="11">
    <source>
        <dbReference type="ARBA" id="ARBA00032707"/>
    </source>
</evidence>
<evidence type="ECO:0000256" key="6">
    <source>
        <dbReference type="ARBA" id="ARBA00022692"/>
    </source>
</evidence>
<evidence type="ECO:0000256" key="3">
    <source>
        <dbReference type="ARBA" id="ARBA00012374"/>
    </source>
</evidence>
<dbReference type="PANTHER" id="PTHR30622:SF4">
    <property type="entry name" value="UNDECAPRENYL-DIPHOSPHATASE"/>
    <property type="match status" value="1"/>
</dbReference>
<evidence type="ECO:0000256" key="7">
    <source>
        <dbReference type="ARBA" id="ARBA00022801"/>
    </source>
</evidence>
<keyword evidence="8 14" id="KW-1133">Transmembrane helix</keyword>
<dbReference type="KEGG" id="acoa:RB602_13930"/>
<feature type="transmembrane region" description="Helical" evidence="14">
    <location>
        <begin position="190"/>
        <end position="209"/>
    </location>
</feature>
<keyword evidence="16" id="KW-1185">Reference proteome</keyword>
<evidence type="ECO:0000256" key="10">
    <source>
        <dbReference type="ARBA" id="ARBA00023251"/>
    </source>
</evidence>
<dbReference type="AlphaFoldDB" id="A0AA97F5W7"/>
<evidence type="ECO:0000256" key="2">
    <source>
        <dbReference type="ARBA" id="ARBA00010621"/>
    </source>
</evidence>
<dbReference type="EC" id="3.6.1.27" evidence="3 14"/>
<evidence type="ECO:0000256" key="9">
    <source>
        <dbReference type="ARBA" id="ARBA00023136"/>
    </source>
</evidence>
<dbReference type="GO" id="GO:0008360">
    <property type="term" value="P:regulation of cell shape"/>
    <property type="evidence" value="ECO:0007669"/>
    <property type="project" value="UniProtKB-KW"/>
</dbReference>
<evidence type="ECO:0000256" key="4">
    <source>
        <dbReference type="ARBA" id="ARBA00021581"/>
    </source>
</evidence>
<dbReference type="EMBL" id="CP136594">
    <property type="protein sequence ID" value="WOE74919.1"/>
    <property type="molecule type" value="Genomic_DNA"/>
</dbReference>
<comment type="miscellaneous">
    <text evidence="14">Bacitracin is thought to be involved in the inhibition of peptidoglycan synthesis by sequestering undecaprenyl diphosphate, thereby reducing the pool of lipid carrier available.</text>
</comment>
<evidence type="ECO:0000256" key="8">
    <source>
        <dbReference type="ARBA" id="ARBA00022989"/>
    </source>
</evidence>
<comment type="similarity">
    <text evidence="2 14">Belongs to the UppP family.</text>
</comment>
<evidence type="ECO:0000256" key="12">
    <source>
        <dbReference type="ARBA" id="ARBA00032932"/>
    </source>
</evidence>
<feature type="transmembrane region" description="Helical" evidence="14">
    <location>
        <begin position="215"/>
        <end position="238"/>
    </location>
</feature>
<accession>A0AA97F5W7</accession>
<name>A0AA97F5W7_9SPHN</name>
<dbReference type="InterPro" id="IPR003824">
    <property type="entry name" value="UppP"/>
</dbReference>
<evidence type="ECO:0000313" key="16">
    <source>
        <dbReference type="Proteomes" id="UP001302429"/>
    </source>
</evidence>
<feature type="transmembrane region" description="Helical" evidence="14">
    <location>
        <begin position="114"/>
        <end position="132"/>
    </location>
</feature>
<dbReference type="GO" id="GO:0046677">
    <property type="term" value="P:response to antibiotic"/>
    <property type="evidence" value="ECO:0007669"/>
    <property type="project" value="UniProtKB-UniRule"/>
</dbReference>
<keyword evidence="14" id="KW-0133">Cell shape</keyword>
<proteinExistence type="inferred from homology"/>
<comment type="catalytic activity">
    <reaction evidence="13 14">
        <text>di-trans,octa-cis-undecaprenyl diphosphate + H2O = di-trans,octa-cis-undecaprenyl phosphate + phosphate + H(+)</text>
        <dbReference type="Rhea" id="RHEA:28094"/>
        <dbReference type="ChEBI" id="CHEBI:15377"/>
        <dbReference type="ChEBI" id="CHEBI:15378"/>
        <dbReference type="ChEBI" id="CHEBI:43474"/>
        <dbReference type="ChEBI" id="CHEBI:58405"/>
        <dbReference type="ChEBI" id="CHEBI:60392"/>
        <dbReference type="EC" id="3.6.1.27"/>
    </reaction>
</comment>
<feature type="transmembrane region" description="Helical" evidence="14">
    <location>
        <begin position="42"/>
        <end position="60"/>
    </location>
</feature>
<dbReference type="GO" id="GO:0009252">
    <property type="term" value="P:peptidoglycan biosynthetic process"/>
    <property type="evidence" value="ECO:0007669"/>
    <property type="project" value="UniProtKB-KW"/>
</dbReference>
<feature type="transmembrane region" description="Helical" evidence="14">
    <location>
        <begin position="6"/>
        <end position="30"/>
    </location>
</feature>
<evidence type="ECO:0000256" key="5">
    <source>
        <dbReference type="ARBA" id="ARBA00022475"/>
    </source>
</evidence>
<dbReference type="PANTHER" id="PTHR30622">
    <property type="entry name" value="UNDECAPRENYL-DIPHOSPHATASE"/>
    <property type="match status" value="1"/>
</dbReference>
<feature type="transmembrane region" description="Helical" evidence="14">
    <location>
        <begin position="250"/>
        <end position="269"/>
    </location>
</feature>
<evidence type="ECO:0000256" key="14">
    <source>
        <dbReference type="HAMAP-Rule" id="MF_01006"/>
    </source>
</evidence>
<keyword evidence="14" id="KW-0961">Cell wall biogenesis/degradation</keyword>
<dbReference type="HAMAP" id="MF_01006">
    <property type="entry name" value="Undec_diphosphatase"/>
    <property type="match status" value="1"/>
</dbReference>